<feature type="DNA-binding region" description="OmpR/PhoB-type" evidence="7">
    <location>
        <begin position="138"/>
        <end position="237"/>
    </location>
</feature>
<protein>
    <submittedName>
        <fullName evidence="10">DNA-binding response regulator</fullName>
    </submittedName>
</protein>
<keyword evidence="5" id="KW-0804">Transcription</keyword>
<name>A0ABM7WYB1_9BACT</name>
<dbReference type="InterPro" id="IPR011006">
    <property type="entry name" value="CheY-like_superfamily"/>
</dbReference>
<reference evidence="11" key="1">
    <citation type="journal article" date="2022" name="Int. J. Syst. Evol. Microbiol.">
        <title>Anaeromyxobacter oryzae sp. nov., Anaeromyxobacter diazotrophicus sp. nov. and Anaeromyxobacter paludicola sp. nov., isolated from paddy soils.</title>
        <authorList>
            <person name="Itoh H."/>
            <person name="Xu Z."/>
            <person name="Mise K."/>
            <person name="Masuda Y."/>
            <person name="Ushijima N."/>
            <person name="Hayakawa C."/>
            <person name="Shiratori Y."/>
            <person name="Senoo K."/>
        </authorList>
    </citation>
    <scope>NUCLEOTIDE SEQUENCE [LARGE SCALE GENOMIC DNA]</scope>
    <source>
        <strain evidence="11">Red232</strain>
    </source>
</reference>
<dbReference type="InterPro" id="IPR001789">
    <property type="entry name" value="Sig_transdc_resp-reg_receiver"/>
</dbReference>
<evidence type="ECO:0000256" key="3">
    <source>
        <dbReference type="ARBA" id="ARBA00023015"/>
    </source>
</evidence>
<dbReference type="Pfam" id="PF00486">
    <property type="entry name" value="Trans_reg_C"/>
    <property type="match status" value="1"/>
</dbReference>
<feature type="domain" description="Response regulatory" evidence="8">
    <location>
        <begin position="14"/>
        <end position="127"/>
    </location>
</feature>
<keyword evidence="3" id="KW-0805">Transcription regulation</keyword>
<evidence type="ECO:0000256" key="6">
    <source>
        <dbReference type="PROSITE-ProRule" id="PRU00169"/>
    </source>
</evidence>
<feature type="domain" description="OmpR/PhoB-type" evidence="9">
    <location>
        <begin position="138"/>
        <end position="237"/>
    </location>
</feature>
<dbReference type="Gene3D" id="3.40.50.2300">
    <property type="match status" value="1"/>
</dbReference>
<dbReference type="PROSITE" id="PS50110">
    <property type="entry name" value="RESPONSE_REGULATORY"/>
    <property type="match status" value="1"/>
</dbReference>
<evidence type="ECO:0000259" key="8">
    <source>
        <dbReference type="PROSITE" id="PS50110"/>
    </source>
</evidence>
<evidence type="ECO:0000259" key="9">
    <source>
        <dbReference type="PROSITE" id="PS51755"/>
    </source>
</evidence>
<dbReference type="SMART" id="SM00862">
    <property type="entry name" value="Trans_reg_C"/>
    <property type="match status" value="1"/>
</dbReference>
<keyword evidence="11" id="KW-1185">Reference proteome</keyword>
<proteinExistence type="predicted"/>
<evidence type="ECO:0000256" key="2">
    <source>
        <dbReference type="ARBA" id="ARBA00023012"/>
    </source>
</evidence>
<dbReference type="SUPFAM" id="SSF52172">
    <property type="entry name" value="CheY-like"/>
    <property type="match status" value="1"/>
</dbReference>
<dbReference type="EMBL" id="AP025591">
    <property type="protein sequence ID" value="BDG04503.1"/>
    <property type="molecule type" value="Genomic_DNA"/>
</dbReference>
<dbReference type="PANTHER" id="PTHR48111">
    <property type="entry name" value="REGULATOR OF RPOS"/>
    <property type="match status" value="1"/>
</dbReference>
<evidence type="ECO:0000256" key="1">
    <source>
        <dbReference type="ARBA" id="ARBA00022553"/>
    </source>
</evidence>
<dbReference type="InterPro" id="IPR039420">
    <property type="entry name" value="WalR-like"/>
</dbReference>
<dbReference type="CDD" id="cd17574">
    <property type="entry name" value="REC_OmpR"/>
    <property type="match status" value="1"/>
</dbReference>
<dbReference type="GO" id="GO:0003677">
    <property type="term" value="F:DNA binding"/>
    <property type="evidence" value="ECO:0007669"/>
    <property type="project" value="UniProtKB-KW"/>
</dbReference>
<dbReference type="Gene3D" id="1.10.10.10">
    <property type="entry name" value="Winged helix-like DNA-binding domain superfamily/Winged helix DNA-binding domain"/>
    <property type="match status" value="1"/>
</dbReference>
<evidence type="ECO:0000313" key="10">
    <source>
        <dbReference type="EMBL" id="BDG04503.1"/>
    </source>
</evidence>
<dbReference type="Proteomes" id="UP001162891">
    <property type="component" value="Chromosome"/>
</dbReference>
<dbReference type="PROSITE" id="PS51755">
    <property type="entry name" value="OMPR_PHOB"/>
    <property type="match status" value="1"/>
</dbReference>
<keyword evidence="1 6" id="KW-0597">Phosphoprotein</keyword>
<dbReference type="CDD" id="cd00383">
    <property type="entry name" value="trans_reg_C"/>
    <property type="match status" value="1"/>
</dbReference>
<keyword evidence="4 7" id="KW-0238">DNA-binding</keyword>
<keyword evidence="2" id="KW-0902">Two-component regulatory system</keyword>
<sequence>MIPPVPDTTTPPVLALLVEDDRRLAALTKEYLEGHGVAVVHVADGPRGLAEAVGGKFDVVLLDLMLPGKDGLEVCRELRARSDVPIIVLTARGEEADRVMGLELGADDYLAKPYSPRELLARIRAVVRRARGRAGPARTAVRVGALVVDPAAMRATLDGEELPLTAYEFALLEALARRAGRVLSREQLMELAKGSAEEAFDRSIDVHVSRLRQKLGDDPKRPRLIKTVRGAGYVLAAEGE</sequence>
<evidence type="ECO:0000313" key="11">
    <source>
        <dbReference type="Proteomes" id="UP001162891"/>
    </source>
</evidence>
<dbReference type="Gene3D" id="6.10.250.690">
    <property type="match status" value="1"/>
</dbReference>
<evidence type="ECO:0000256" key="7">
    <source>
        <dbReference type="PROSITE-ProRule" id="PRU01091"/>
    </source>
</evidence>
<dbReference type="SMART" id="SM00448">
    <property type="entry name" value="REC"/>
    <property type="match status" value="1"/>
</dbReference>
<accession>A0ABM7WYB1</accession>
<gene>
    <name evidence="10" type="ORF">AMOR_34990</name>
</gene>
<evidence type="ECO:0000256" key="4">
    <source>
        <dbReference type="ARBA" id="ARBA00023125"/>
    </source>
</evidence>
<organism evidence="10 11">
    <name type="scientific">Anaeromyxobacter oryzae</name>
    <dbReference type="NCBI Taxonomy" id="2918170"/>
    <lineage>
        <taxon>Bacteria</taxon>
        <taxon>Pseudomonadati</taxon>
        <taxon>Myxococcota</taxon>
        <taxon>Myxococcia</taxon>
        <taxon>Myxococcales</taxon>
        <taxon>Cystobacterineae</taxon>
        <taxon>Anaeromyxobacteraceae</taxon>
        <taxon>Anaeromyxobacter</taxon>
    </lineage>
</organism>
<dbReference type="InterPro" id="IPR036388">
    <property type="entry name" value="WH-like_DNA-bd_sf"/>
</dbReference>
<dbReference type="PANTHER" id="PTHR48111:SF4">
    <property type="entry name" value="DNA-BINDING DUAL TRANSCRIPTIONAL REGULATOR OMPR"/>
    <property type="match status" value="1"/>
</dbReference>
<feature type="modified residue" description="4-aspartylphosphate" evidence="6">
    <location>
        <position position="63"/>
    </location>
</feature>
<evidence type="ECO:0000256" key="5">
    <source>
        <dbReference type="ARBA" id="ARBA00023163"/>
    </source>
</evidence>
<dbReference type="Pfam" id="PF00072">
    <property type="entry name" value="Response_reg"/>
    <property type="match status" value="1"/>
</dbReference>
<dbReference type="SUPFAM" id="SSF46894">
    <property type="entry name" value="C-terminal effector domain of the bipartite response regulators"/>
    <property type="match status" value="1"/>
</dbReference>
<dbReference type="RefSeq" id="WP_248352893.1">
    <property type="nucleotide sequence ID" value="NZ_AP025591.1"/>
</dbReference>
<dbReference type="InterPro" id="IPR016032">
    <property type="entry name" value="Sig_transdc_resp-reg_C-effctor"/>
</dbReference>
<dbReference type="InterPro" id="IPR001867">
    <property type="entry name" value="OmpR/PhoB-type_DNA-bd"/>
</dbReference>